<reference evidence="1" key="1">
    <citation type="submission" date="2018-11" db="EMBL/GenBank/DDBJ databases">
        <authorList>
            <consortium name="Pathogen Informatics"/>
        </authorList>
    </citation>
    <scope>NUCLEOTIDE SEQUENCE</scope>
</reference>
<sequence length="73" mass="8042">MATVVMSDYVQPHRFAPLPSGRVSLQVGAVKRKHFQLRFRASSPRPRQPSWYLAAASHLAHSASTGPCREGAQ</sequence>
<protein>
    <submittedName>
        <fullName evidence="1">Uncharacterized protein</fullName>
    </submittedName>
</protein>
<name>A0A3S5B0L6_9PLAT</name>
<comment type="caution">
    <text evidence="1">The sequence shown here is derived from an EMBL/GenBank/DDBJ whole genome shotgun (WGS) entry which is preliminary data.</text>
</comment>
<dbReference type="EMBL" id="CAAALY010274217">
    <property type="protein sequence ID" value="VEL42400.1"/>
    <property type="molecule type" value="Genomic_DNA"/>
</dbReference>
<accession>A0A3S5B0L6</accession>
<organism evidence="1 2">
    <name type="scientific">Protopolystoma xenopodis</name>
    <dbReference type="NCBI Taxonomy" id="117903"/>
    <lineage>
        <taxon>Eukaryota</taxon>
        <taxon>Metazoa</taxon>
        <taxon>Spiralia</taxon>
        <taxon>Lophotrochozoa</taxon>
        <taxon>Platyhelminthes</taxon>
        <taxon>Monogenea</taxon>
        <taxon>Polyopisthocotylea</taxon>
        <taxon>Polystomatidea</taxon>
        <taxon>Polystomatidae</taxon>
        <taxon>Protopolystoma</taxon>
    </lineage>
</organism>
<proteinExistence type="predicted"/>
<dbReference type="Proteomes" id="UP000784294">
    <property type="component" value="Unassembled WGS sequence"/>
</dbReference>
<dbReference type="AlphaFoldDB" id="A0A3S5B0L6"/>
<evidence type="ECO:0000313" key="2">
    <source>
        <dbReference type="Proteomes" id="UP000784294"/>
    </source>
</evidence>
<gene>
    <name evidence="1" type="ORF">PXEA_LOCUS35840</name>
</gene>
<keyword evidence="2" id="KW-1185">Reference proteome</keyword>
<evidence type="ECO:0000313" key="1">
    <source>
        <dbReference type="EMBL" id="VEL42400.1"/>
    </source>
</evidence>